<comment type="similarity">
    <text evidence="2">Belongs to the Tdpoz family.</text>
</comment>
<evidence type="ECO:0000259" key="4">
    <source>
        <dbReference type="PROSITE" id="PS50144"/>
    </source>
</evidence>
<accession>A0A0D9W534</accession>
<reference evidence="5 6" key="1">
    <citation type="submission" date="2012-08" db="EMBL/GenBank/DDBJ databases">
        <title>Oryza genome evolution.</title>
        <authorList>
            <person name="Wing R.A."/>
        </authorList>
    </citation>
    <scope>NUCLEOTIDE SEQUENCE</scope>
</reference>
<dbReference type="SMART" id="SM00061">
    <property type="entry name" value="MATH"/>
    <property type="match status" value="1"/>
</dbReference>
<dbReference type="Gene3D" id="1.25.40.420">
    <property type="match status" value="1"/>
</dbReference>
<proteinExistence type="inferred from homology"/>
<keyword evidence="6" id="KW-1185">Reference proteome</keyword>
<evidence type="ECO:0000256" key="2">
    <source>
        <dbReference type="ARBA" id="ARBA00010846"/>
    </source>
</evidence>
<dbReference type="InterPro" id="IPR056423">
    <property type="entry name" value="BACK_BPM_SPOP"/>
</dbReference>
<dbReference type="eggNOG" id="KOG1987">
    <property type="taxonomic scope" value="Eukaryota"/>
</dbReference>
<dbReference type="Gramene" id="LPERR04G09840.1">
    <property type="protein sequence ID" value="LPERR04G09840.1"/>
    <property type="gene ID" value="LPERR04G09840"/>
</dbReference>
<feature type="compositionally biased region" description="Basic residues" evidence="3">
    <location>
        <begin position="1"/>
        <end position="10"/>
    </location>
</feature>
<dbReference type="AlphaFoldDB" id="A0A0D9W534"/>
<evidence type="ECO:0000256" key="3">
    <source>
        <dbReference type="SAM" id="MobiDB-lite"/>
    </source>
</evidence>
<evidence type="ECO:0000256" key="1">
    <source>
        <dbReference type="ARBA" id="ARBA00004906"/>
    </source>
</evidence>
<dbReference type="Pfam" id="PF00651">
    <property type="entry name" value="BTB"/>
    <property type="match status" value="1"/>
</dbReference>
<dbReference type="PANTHER" id="PTHR26379">
    <property type="entry name" value="BTB/POZ AND MATH DOMAIN-CONTAINING PROTEIN 1"/>
    <property type="match status" value="1"/>
</dbReference>
<dbReference type="SUPFAM" id="SSF49599">
    <property type="entry name" value="TRAF domain-like"/>
    <property type="match status" value="1"/>
</dbReference>
<dbReference type="SUPFAM" id="SSF54695">
    <property type="entry name" value="POZ domain"/>
    <property type="match status" value="1"/>
</dbReference>
<dbReference type="InterPro" id="IPR002083">
    <property type="entry name" value="MATH/TRAF_dom"/>
</dbReference>
<dbReference type="PROSITE" id="PS50144">
    <property type="entry name" value="MATH"/>
    <property type="match status" value="1"/>
</dbReference>
<dbReference type="Pfam" id="PF22486">
    <property type="entry name" value="MATH_2"/>
    <property type="match status" value="1"/>
</dbReference>
<evidence type="ECO:0000313" key="5">
    <source>
        <dbReference type="EnsemblPlants" id="LPERR04G09840.1"/>
    </source>
</evidence>
<sequence length="248" mass="28330">MATPASRKRSTPNGTDDIKSQSFRVGGHNWCIRFYPNGCNSDNTDCICIFLQLDNSTVEKEVKAQLKFSLLDRSGRPSHSQGSNVVRNFCNNSWGFRCFIKMDQLEKSEYLRDDCFTIMCELTVFMQAHDFESLLYYIYTDSLREMKGEEMVAMLPDLAAAANRYKIERLKLVCEHKLCEYVNGRTVVAMLAFAEEHHCSGLKEKCLRFLDDPIKLREVVKAEGLENLSKSYPTIFSDLIGKLVTTPA</sequence>
<evidence type="ECO:0000313" key="6">
    <source>
        <dbReference type="Proteomes" id="UP000032180"/>
    </source>
</evidence>
<dbReference type="InterPro" id="IPR000210">
    <property type="entry name" value="BTB/POZ_dom"/>
</dbReference>
<dbReference type="Pfam" id="PF24570">
    <property type="entry name" value="BACK_BPM_SPOP"/>
    <property type="match status" value="1"/>
</dbReference>
<organism evidence="5 6">
    <name type="scientific">Leersia perrieri</name>
    <dbReference type="NCBI Taxonomy" id="77586"/>
    <lineage>
        <taxon>Eukaryota</taxon>
        <taxon>Viridiplantae</taxon>
        <taxon>Streptophyta</taxon>
        <taxon>Embryophyta</taxon>
        <taxon>Tracheophyta</taxon>
        <taxon>Spermatophyta</taxon>
        <taxon>Magnoliopsida</taxon>
        <taxon>Liliopsida</taxon>
        <taxon>Poales</taxon>
        <taxon>Poaceae</taxon>
        <taxon>BOP clade</taxon>
        <taxon>Oryzoideae</taxon>
        <taxon>Oryzeae</taxon>
        <taxon>Oryzinae</taxon>
        <taxon>Leersia</taxon>
    </lineage>
</organism>
<feature type="domain" description="MATH" evidence="4">
    <location>
        <begin position="1"/>
        <end position="122"/>
    </location>
</feature>
<name>A0A0D9W534_9ORYZ</name>
<dbReference type="Proteomes" id="UP000032180">
    <property type="component" value="Chromosome 4"/>
</dbReference>
<dbReference type="STRING" id="77586.A0A0D9W534"/>
<dbReference type="InterPro" id="IPR008974">
    <property type="entry name" value="TRAF-like"/>
</dbReference>
<dbReference type="CDD" id="cd00121">
    <property type="entry name" value="MATH"/>
    <property type="match status" value="1"/>
</dbReference>
<dbReference type="HOGENOM" id="CLU_004253_2_1_1"/>
<protein>
    <recommendedName>
        <fullName evidence="4">MATH domain-containing protein</fullName>
    </recommendedName>
</protein>
<dbReference type="EnsemblPlants" id="LPERR04G09840.1">
    <property type="protein sequence ID" value="LPERR04G09840.1"/>
    <property type="gene ID" value="LPERR04G09840"/>
</dbReference>
<dbReference type="Gene3D" id="2.60.210.10">
    <property type="entry name" value="Apoptosis, Tumor Necrosis Factor Receptor Associated Protein 2, Chain A"/>
    <property type="match status" value="1"/>
</dbReference>
<dbReference type="PANTHER" id="PTHR26379:SF339">
    <property type="entry name" value="BTB DOMAIN-CONTAINING PROTEIN"/>
    <property type="match status" value="1"/>
</dbReference>
<reference evidence="5" key="3">
    <citation type="submission" date="2015-04" db="UniProtKB">
        <authorList>
            <consortium name="EnsemblPlants"/>
        </authorList>
    </citation>
    <scope>IDENTIFICATION</scope>
</reference>
<comment type="pathway">
    <text evidence="1">Protein modification; protein ubiquitination.</text>
</comment>
<dbReference type="GO" id="GO:0016567">
    <property type="term" value="P:protein ubiquitination"/>
    <property type="evidence" value="ECO:0007669"/>
    <property type="project" value="InterPro"/>
</dbReference>
<dbReference type="InterPro" id="IPR011333">
    <property type="entry name" value="SKP1/BTB/POZ_sf"/>
</dbReference>
<reference evidence="6" key="2">
    <citation type="submission" date="2013-12" db="EMBL/GenBank/DDBJ databases">
        <authorList>
            <person name="Yu Y."/>
            <person name="Lee S."/>
            <person name="de Baynast K."/>
            <person name="Wissotski M."/>
            <person name="Liu L."/>
            <person name="Talag J."/>
            <person name="Goicoechea J."/>
            <person name="Angelova A."/>
            <person name="Jetty R."/>
            <person name="Kudrna D."/>
            <person name="Golser W."/>
            <person name="Rivera L."/>
            <person name="Zhang J."/>
            <person name="Wing R."/>
        </authorList>
    </citation>
    <scope>NUCLEOTIDE SEQUENCE</scope>
</reference>
<feature type="region of interest" description="Disordered" evidence="3">
    <location>
        <begin position="1"/>
        <end position="20"/>
    </location>
</feature>
<dbReference type="InterPro" id="IPR045005">
    <property type="entry name" value="BPM1-6"/>
</dbReference>